<evidence type="ECO:0000313" key="3">
    <source>
        <dbReference type="Proteomes" id="UP001143509"/>
    </source>
</evidence>
<keyword evidence="3" id="KW-1185">Reference proteome</keyword>
<evidence type="ECO:0000313" key="2">
    <source>
        <dbReference type="EMBL" id="GLK49479.1"/>
    </source>
</evidence>
<keyword evidence="1" id="KW-0472">Membrane</keyword>
<name>A0ABQ5T9J8_9CAUL</name>
<accession>A0ABQ5T9J8</accession>
<keyword evidence="1" id="KW-1133">Transmembrane helix</keyword>
<feature type="transmembrane region" description="Helical" evidence="1">
    <location>
        <begin position="43"/>
        <end position="62"/>
    </location>
</feature>
<dbReference type="Proteomes" id="UP001143509">
    <property type="component" value="Unassembled WGS sequence"/>
</dbReference>
<dbReference type="EMBL" id="BSFD01000009">
    <property type="protein sequence ID" value="GLK49479.1"/>
    <property type="molecule type" value="Genomic_DNA"/>
</dbReference>
<dbReference type="RefSeq" id="WP_271165674.1">
    <property type="nucleotide sequence ID" value="NZ_BSFD01000009.1"/>
</dbReference>
<evidence type="ECO:0008006" key="4">
    <source>
        <dbReference type="Google" id="ProtNLM"/>
    </source>
</evidence>
<proteinExistence type="predicted"/>
<gene>
    <name evidence="2" type="ORF">GCM10017620_24520</name>
</gene>
<protein>
    <recommendedName>
        <fullName evidence="4">DUF3618 domain-containing protein</fullName>
    </recommendedName>
</protein>
<organism evidence="2 3">
    <name type="scientific">Brevundimonas intermedia</name>
    <dbReference type="NCBI Taxonomy" id="74315"/>
    <lineage>
        <taxon>Bacteria</taxon>
        <taxon>Pseudomonadati</taxon>
        <taxon>Pseudomonadota</taxon>
        <taxon>Alphaproteobacteria</taxon>
        <taxon>Caulobacterales</taxon>
        <taxon>Caulobacteraceae</taxon>
        <taxon>Brevundimonas</taxon>
    </lineage>
</organism>
<sequence>MTKTPGERITATEKDIERIDLDIADMRGDLREIKTMAQASERMLRWGMGAAAAFGAMIPLLMPKIVKALGLD</sequence>
<keyword evidence="1" id="KW-0812">Transmembrane</keyword>
<reference evidence="2" key="1">
    <citation type="journal article" date="2014" name="Int. J. Syst. Evol. Microbiol.">
        <title>Complete genome of a new Firmicutes species belonging to the dominant human colonic microbiota ('Ruminococcus bicirculans') reveals two chromosomes and a selective capacity to utilize plant glucans.</title>
        <authorList>
            <consortium name="NISC Comparative Sequencing Program"/>
            <person name="Wegmann U."/>
            <person name="Louis P."/>
            <person name="Goesmann A."/>
            <person name="Henrissat B."/>
            <person name="Duncan S.H."/>
            <person name="Flint H.J."/>
        </authorList>
    </citation>
    <scope>NUCLEOTIDE SEQUENCE</scope>
    <source>
        <strain evidence="2">VKM B-1499</strain>
    </source>
</reference>
<reference evidence="2" key="2">
    <citation type="submission" date="2023-01" db="EMBL/GenBank/DDBJ databases">
        <authorList>
            <person name="Sun Q."/>
            <person name="Evtushenko L."/>
        </authorList>
    </citation>
    <scope>NUCLEOTIDE SEQUENCE</scope>
    <source>
        <strain evidence="2">VKM B-1499</strain>
    </source>
</reference>
<evidence type="ECO:0000256" key="1">
    <source>
        <dbReference type="SAM" id="Phobius"/>
    </source>
</evidence>
<comment type="caution">
    <text evidence="2">The sequence shown here is derived from an EMBL/GenBank/DDBJ whole genome shotgun (WGS) entry which is preliminary data.</text>
</comment>